<gene>
    <name evidence="2" type="ORF">OLEA9_A085701</name>
</gene>
<dbReference type="EMBL" id="CACTIH010001913">
    <property type="protein sequence ID" value="CAA2968541.1"/>
    <property type="molecule type" value="Genomic_DNA"/>
</dbReference>
<reference evidence="2 3" key="1">
    <citation type="submission" date="2019-12" db="EMBL/GenBank/DDBJ databases">
        <authorList>
            <person name="Alioto T."/>
            <person name="Alioto T."/>
            <person name="Gomez Garrido J."/>
        </authorList>
    </citation>
    <scope>NUCLEOTIDE SEQUENCE [LARGE SCALE GENOMIC DNA]</scope>
</reference>
<name>A0A8S0QNG0_OLEEU</name>
<dbReference type="CDD" id="cd16272">
    <property type="entry name" value="RNaseZ_MBL-fold"/>
    <property type="match status" value="1"/>
</dbReference>
<dbReference type="PANTHER" id="PTHR46504">
    <property type="entry name" value="TRNASE Z TRZ1"/>
    <property type="match status" value="1"/>
</dbReference>
<proteinExistence type="predicted"/>
<dbReference type="SUPFAM" id="SSF56281">
    <property type="entry name" value="Metallo-hydrolase/oxidoreductase"/>
    <property type="match status" value="1"/>
</dbReference>
<comment type="caution">
    <text evidence="2">The sequence shown here is derived from an EMBL/GenBank/DDBJ whole genome shotgun (WGS) entry which is preliminary data.</text>
</comment>
<sequence length="354" mass="39777">MQLISPQITLSNLPNLSPFHQPIRRPNFPFPVPHNKCHPVTASAAVKGSGFLSAIGRTIEEEEYRKARAEVNRKGLGLEGYSIEGLSIGGHETCVIVPELKSAFDIGRCPSRAVQQNFVFITHAHLDHIGGLPMYVATRGLYSLKPPTVVVPPGIKEDVERLFDIHRAMGQVELNFDLVALDVGETYEMRNDLVVRPFKTHHVIPSQGYVIYSVRKKLKKQYMHLKGTQIEKLKKSGVEITDTILCPEVAFTGDTMSDFFLDPRSADALRAKILITEATFLDESVTVEHAREHGHTHLFEIIERAKWIRNKAIVLTHFSSRYDIEDIRQAQSKLKSKVSAKVIALTEGFKSKYS</sequence>
<dbReference type="InterPro" id="IPR036866">
    <property type="entry name" value="RibonucZ/Hydroxyglut_hydro"/>
</dbReference>
<organism evidence="2 3">
    <name type="scientific">Olea europaea subsp. europaea</name>
    <dbReference type="NCBI Taxonomy" id="158383"/>
    <lineage>
        <taxon>Eukaryota</taxon>
        <taxon>Viridiplantae</taxon>
        <taxon>Streptophyta</taxon>
        <taxon>Embryophyta</taxon>
        <taxon>Tracheophyta</taxon>
        <taxon>Spermatophyta</taxon>
        <taxon>Magnoliopsida</taxon>
        <taxon>eudicotyledons</taxon>
        <taxon>Gunneridae</taxon>
        <taxon>Pentapetalae</taxon>
        <taxon>asterids</taxon>
        <taxon>lamiids</taxon>
        <taxon>Lamiales</taxon>
        <taxon>Oleaceae</taxon>
        <taxon>Oleeae</taxon>
        <taxon>Olea</taxon>
    </lineage>
</organism>
<feature type="domain" description="Metallo-beta-lactamase" evidence="1">
    <location>
        <begin position="116"/>
        <end position="318"/>
    </location>
</feature>
<dbReference type="Gramene" id="OE9A085701T2">
    <property type="protein sequence ID" value="OE9A085701C2"/>
    <property type="gene ID" value="OE9A085701"/>
</dbReference>
<protein>
    <submittedName>
        <fullName evidence="2">TRNase Z TRZ2, chloroplastic</fullName>
    </submittedName>
</protein>
<evidence type="ECO:0000313" key="2">
    <source>
        <dbReference type="EMBL" id="CAA2968541.1"/>
    </source>
</evidence>
<evidence type="ECO:0000313" key="3">
    <source>
        <dbReference type="Proteomes" id="UP000594638"/>
    </source>
</evidence>
<keyword evidence="3" id="KW-1185">Reference proteome</keyword>
<evidence type="ECO:0000259" key="1">
    <source>
        <dbReference type="Pfam" id="PF12706"/>
    </source>
</evidence>
<dbReference type="Pfam" id="PF12706">
    <property type="entry name" value="Lactamase_B_2"/>
    <property type="match status" value="1"/>
</dbReference>
<dbReference type="OrthoDB" id="527344at2759"/>
<dbReference type="InterPro" id="IPR001279">
    <property type="entry name" value="Metallo-B-lactamas"/>
</dbReference>
<dbReference type="Gene3D" id="3.60.15.10">
    <property type="entry name" value="Ribonuclease Z/Hydroxyacylglutathione hydrolase-like"/>
    <property type="match status" value="1"/>
</dbReference>
<dbReference type="GO" id="GO:0042781">
    <property type="term" value="F:3'-tRNA processing endoribonuclease activity"/>
    <property type="evidence" value="ECO:0007669"/>
    <property type="project" value="EnsemblPlants"/>
</dbReference>
<dbReference type="AlphaFoldDB" id="A0A8S0QNG0"/>
<dbReference type="PANTHER" id="PTHR46504:SF1">
    <property type="entry name" value="TRNASE Z TRZ2, CHLOROPLASTIC"/>
    <property type="match status" value="1"/>
</dbReference>
<dbReference type="Proteomes" id="UP000594638">
    <property type="component" value="Unassembled WGS sequence"/>
</dbReference>
<accession>A0A8S0QNG0</accession>